<keyword evidence="2" id="KW-1185">Reference proteome</keyword>
<evidence type="ECO:0000313" key="1">
    <source>
        <dbReference type="EMBL" id="KAG0414442.1"/>
    </source>
</evidence>
<protein>
    <submittedName>
        <fullName evidence="1">Uncharacterized protein</fullName>
    </submittedName>
</protein>
<comment type="caution">
    <text evidence="1">The sequence shown here is derived from an EMBL/GenBank/DDBJ whole genome shotgun (WGS) entry which is preliminary data.</text>
</comment>
<dbReference type="Proteomes" id="UP000805193">
    <property type="component" value="Unassembled WGS sequence"/>
</dbReference>
<name>A0AC60P4T0_IXOPE</name>
<proteinExistence type="predicted"/>
<evidence type="ECO:0000313" key="2">
    <source>
        <dbReference type="Proteomes" id="UP000805193"/>
    </source>
</evidence>
<gene>
    <name evidence="1" type="ORF">HPB47_008386</name>
</gene>
<sequence>MNEEQSGATAGLLGQPGCASSAPLGSVIVQGVPAAAMAIDATVPEPAHESSGVNSKGLAVRRYVADGGRETMNSSRYESYAFDGPSLYLTGQQQQQDVGSLHSIVQASPLVFDHGTLRVADEQQSSDCSGGSSPDRWAASQTRQAKENGETDASPSPGPTPVPQSTLFGAAQASASLHSLHKTEQAPSGQELPNSLGAKITESLSRRILPAGWLESVSNVGPVCLPTTIRGQNWVQRCKMSLWTSALKREIWRALFLRRVFRLETCLLCEQGHAC</sequence>
<reference evidence="1 2" key="1">
    <citation type="journal article" date="2020" name="Cell">
        <title>Large-Scale Comparative Analyses of Tick Genomes Elucidate Their Genetic Diversity and Vector Capacities.</title>
        <authorList>
            <consortium name="Tick Genome and Microbiome Consortium (TIGMIC)"/>
            <person name="Jia N."/>
            <person name="Wang J."/>
            <person name="Shi W."/>
            <person name="Du L."/>
            <person name="Sun Y."/>
            <person name="Zhan W."/>
            <person name="Jiang J.F."/>
            <person name="Wang Q."/>
            <person name="Zhang B."/>
            <person name="Ji P."/>
            <person name="Bell-Sakyi L."/>
            <person name="Cui X.M."/>
            <person name="Yuan T.T."/>
            <person name="Jiang B.G."/>
            <person name="Yang W.F."/>
            <person name="Lam T.T."/>
            <person name="Chang Q.C."/>
            <person name="Ding S.J."/>
            <person name="Wang X.J."/>
            <person name="Zhu J.G."/>
            <person name="Ruan X.D."/>
            <person name="Zhao L."/>
            <person name="Wei J.T."/>
            <person name="Ye R.Z."/>
            <person name="Que T.C."/>
            <person name="Du C.H."/>
            <person name="Zhou Y.H."/>
            <person name="Cheng J.X."/>
            <person name="Dai P.F."/>
            <person name="Guo W.B."/>
            <person name="Han X.H."/>
            <person name="Huang E.J."/>
            <person name="Li L.F."/>
            <person name="Wei W."/>
            <person name="Gao Y.C."/>
            <person name="Liu J.Z."/>
            <person name="Shao H.Z."/>
            <person name="Wang X."/>
            <person name="Wang C.C."/>
            <person name="Yang T.C."/>
            <person name="Huo Q.B."/>
            <person name="Li W."/>
            <person name="Chen H.Y."/>
            <person name="Chen S.E."/>
            <person name="Zhou L.G."/>
            <person name="Ni X.B."/>
            <person name="Tian J.H."/>
            <person name="Sheng Y."/>
            <person name="Liu T."/>
            <person name="Pan Y.S."/>
            <person name="Xia L.Y."/>
            <person name="Li J."/>
            <person name="Zhao F."/>
            <person name="Cao W.C."/>
        </authorList>
    </citation>
    <scope>NUCLEOTIDE SEQUENCE [LARGE SCALE GENOMIC DNA]</scope>
    <source>
        <strain evidence="1">Iper-2018</strain>
    </source>
</reference>
<accession>A0AC60P4T0</accession>
<dbReference type="EMBL" id="JABSTQ010011178">
    <property type="protein sequence ID" value="KAG0414442.1"/>
    <property type="molecule type" value="Genomic_DNA"/>
</dbReference>
<organism evidence="1 2">
    <name type="scientific">Ixodes persulcatus</name>
    <name type="common">Taiga tick</name>
    <dbReference type="NCBI Taxonomy" id="34615"/>
    <lineage>
        <taxon>Eukaryota</taxon>
        <taxon>Metazoa</taxon>
        <taxon>Ecdysozoa</taxon>
        <taxon>Arthropoda</taxon>
        <taxon>Chelicerata</taxon>
        <taxon>Arachnida</taxon>
        <taxon>Acari</taxon>
        <taxon>Parasitiformes</taxon>
        <taxon>Ixodida</taxon>
        <taxon>Ixodoidea</taxon>
        <taxon>Ixodidae</taxon>
        <taxon>Ixodinae</taxon>
        <taxon>Ixodes</taxon>
    </lineage>
</organism>